<dbReference type="Proteomes" id="UP000030748">
    <property type="component" value="Unassembled WGS sequence"/>
</dbReference>
<gene>
    <name evidence="4" type="ORF">MIMGU_mgv1a023695mg</name>
</gene>
<reference evidence="4 5" key="1">
    <citation type="journal article" date="2013" name="Proc. Natl. Acad. Sci. U.S.A.">
        <title>Fine-scale variation in meiotic recombination in Mimulus inferred from population shotgun sequencing.</title>
        <authorList>
            <person name="Hellsten U."/>
            <person name="Wright K.M."/>
            <person name="Jenkins J."/>
            <person name="Shu S."/>
            <person name="Yuan Y."/>
            <person name="Wessler S.R."/>
            <person name="Schmutz J."/>
            <person name="Willis J.H."/>
            <person name="Rokhsar D.S."/>
        </authorList>
    </citation>
    <scope>NUCLEOTIDE SEQUENCE [LARGE SCALE GENOMIC DNA]</scope>
    <source>
        <strain evidence="5">cv. DUN x IM62</strain>
    </source>
</reference>
<protein>
    <submittedName>
        <fullName evidence="4">Uncharacterized protein</fullName>
    </submittedName>
</protein>
<dbReference type="Pfam" id="PF02458">
    <property type="entry name" value="Transferase"/>
    <property type="match status" value="1"/>
</dbReference>
<dbReference type="EMBL" id="KI632154">
    <property type="protein sequence ID" value="EYU23756.1"/>
    <property type="molecule type" value="Genomic_DNA"/>
</dbReference>
<organism evidence="4 5">
    <name type="scientific">Erythranthe guttata</name>
    <name type="common">Yellow monkey flower</name>
    <name type="synonym">Mimulus guttatus</name>
    <dbReference type="NCBI Taxonomy" id="4155"/>
    <lineage>
        <taxon>Eukaryota</taxon>
        <taxon>Viridiplantae</taxon>
        <taxon>Streptophyta</taxon>
        <taxon>Embryophyta</taxon>
        <taxon>Tracheophyta</taxon>
        <taxon>Spermatophyta</taxon>
        <taxon>Magnoliopsida</taxon>
        <taxon>eudicotyledons</taxon>
        <taxon>Gunneridae</taxon>
        <taxon>Pentapetalae</taxon>
        <taxon>asterids</taxon>
        <taxon>lamiids</taxon>
        <taxon>Lamiales</taxon>
        <taxon>Phrymaceae</taxon>
        <taxon>Erythranthe</taxon>
    </lineage>
</organism>
<keyword evidence="2" id="KW-0808">Transferase</keyword>
<comment type="similarity">
    <text evidence="1">Belongs to the plant acyltransferase family.</text>
</comment>
<evidence type="ECO:0000256" key="1">
    <source>
        <dbReference type="ARBA" id="ARBA00009861"/>
    </source>
</evidence>
<dbReference type="Gene3D" id="3.30.559.10">
    <property type="entry name" value="Chloramphenicol acetyltransferase-like domain"/>
    <property type="match status" value="1"/>
</dbReference>
<dbReference type="STRING" id="4155.A0A022Q701"/>
<accession>A0A022Q701</accession>
<evidence type="ECO:0000313" key="4">
    <source>
        <dbReference type="EMBL" id="EYU23756.1"/>
    </source>
</evidence>
<dbReference type="GO" id="GO:0016746">
    <property type="term" value="F:acyltransferase activity"/>
    <property type="evidence" value="ECO:0007669"/>
    <property type="project" value="UniProtKB-KW"/>
</dbReference>
<evidence type="ECO:0000256" key="3">
    <source>
        <dbReference type="ARBA" id="ARBA00023315"/>
    </source>
</evidence>
<dbReference type="PANTHER" id="PTHR31623:SF70">
    <property type="entry name" value="TRANSFERASE, CHLORAMPHENICOL ACETYLTRANSFERASE-LIKE DOMAIN PROTEIN"/>
    <property type="match status" value="1"/>
</dbReference>
<evidence type="ECO:0000256" key="2">
    <source>
        <dbReference type="ARBA" id="ARBA00022679"/>
    </source>
</evidence>
<dbReference type="PANTHER" id="PTHR31623">
    <property type="entry name" value="F21J9.9"/>
    <property type="match status" value="1"/>
</dbReference>
<evidence type="ECO:0000313" key="5">
    <source>
        <dbReference type="Proteomes" id="UP000030748"/>
    </source>
</evidence>
<proteinExistence type="inferred from homology"/>
<sequence length="78" mass="8724">MGGEVNVFAFSDWSKFGFYEADFGWGKPVVAGIGAFSRPNIIVLMDSKEGGGLEAWVHLNRNDMPYFEEDDQIKLFAT</sequence>
<keyword evidence="5" id="KW-1185">Reference proteome</keyword>
<name>A0A022Q701_ERYGU</name>
<dbReference type="AlphaFoldDB" id="A0A022Q701"/>
<keyword evidence="3" id="KW-0012">Acyltransferase</keyword>
<dbReference type="InterPro" id="IPR023213">
    <property type="entry name" value="CAT-like_dom_sf"/>
</dbReference>